<dbReference type="GO" id="GO:0071203">
    <property type="term" value="C:WASH complex"/>
    <property type="evidence" value="ECO:0007669"/>
    <property type="project" value="TreeGrafter"/>
</dbReference>
<dbReference type="GO" id="GO:0036010">
    <property type="term" value="P:protein localization to endosome"/>
    <property type="evidence" value="ECO:0007669"/>
    <property type="project" value="TreeGrafter"/>
</dbReference>
<feature type="region of interest" description="Disordered" evidence="1">
    <location>
        <begin position="1"/>
        <end position="20"/>
    </location>
</feature>
<dbReference type="Proteomes" id="UP000257200">
    <property type="component" value="Unplaced"/>
</dbReference>
<protein>
    <submittedName>
        <fullName evidence="2">WASH complex subunit 2C</fullName>
    </submittedName>
</protein>
<feature type="region of interest" description="Disordered" evidence="1">
    <location>
        <begin position="208"/>
        <end position="399"/>
    </location>
</feature>
<dbReference type="GO" id="GO:0042147">
    <property type="term" value="P:retrograde transport, endosome to Golgi"/>
    <property type="evidence" value="ECO:0007669"/>
    <property type="project" value="TreeGrafter"/>
</dbReference>
<dbReference type="GO" id="GO:0005769">
    <property type="term" value="C:early endosome"/>
    <property type="evidence" value="ECO:0007669"/>
    <property type="project" value="TreeGrafter"/>
</dbReference>
<reference evidence="2" key="2">
    <citation type="submission" date="2025-09" db="UniProtKB">
        <authorList>
            <consortium name="Ensembl"/>
        </authorList>
    </citation>
    <scope>IDENTIFICATION</scope>
</reference>
<feature type="compositionally biased region" description="Basic and acidic residues" evidence="1">
    <location>
        <begin position="316"/>
        <end position="336"/>
    </location>
</feature>
<feature type="compositionally biased region" description="Gly residues" evidence="1">
    <location>
        <begin position="346"/>
        <end position="356"/>
    </location>
</feature>
<feature type="compositionally biased region" description="Low complexity" evidence="1">
    <location>
        <begin position="299"/>
        <end position="308"/>
    </location>
</feature>
<name>A0A3Q1GR67_9TELE</name>
<feature type="compositionally biased region" description="Acidic residues" evidence="1">
    <location>
        <begin position="208"/>
        <end position="219"/>
    </location>
</feature>
<accession>A0A3Q1GR67</accession>
<feature type="compositionally biased region" description="Basic and acidic residues" evidence="1">
    <location>
        <begin position="280"/>
        <end position="298"/>
    </location>
</feature>
<keyword evidence="3" id="KW-1185">Reference proteome</keyword>
<dbReference type="AlphaFoldDB" id="A0A3Q1GR67"/>
<reference evidence="2" key="1">
    <citation type="submission" date="2025-08" db="UniProtKB">
        <authorList>
            <consortium name="Ensembl"/>
        </authorList>
    </citation>
    <scope>IDENTIFICATION</scope>
</reference>
<sequence>MSGLPEGMANGPSRSEHLEKDDKIWERPWSLEEMRQNSANWSLAADSGLFLFLQDFSQRMLSKTHEIEKQLDSLIRDTKATDSCLHSVFNDFLMLSNTQFIENRVYDEEVEETIPKADALEKHTEQEKTREQKEAELIPKMQEAVNYGLKVLESAFEHLDIKAGNSDSEDEEVTDRVEAILEPKDLYVDRPLPYLIGSQAFMEQDDVGLGDLSSDEMSVDSDRDSVIESEDDKEEVKSSMMSYDDDEEDEDEDSDIFGESDKDDDDDTKTTGPSSFADELAARIKGEPLNKPDGDRACKSLSLSSTLTSKKKSKGRKEPKPAKPQDSDDMFKPPKMDDDDFSPFGGKSGLFSGGRGLFDDDDDGDLFSEAPKPPVPEEKKALNESTKSTAQAAGKTHYKDMHRRFEKKRTSALANNFSFPSKNLANLQRRFQLVPFQYFQVVTYITANISFLSASSSLN</sequence>
<dbReference type="Ensembl" id="ENSAPOT00000025841.1">
    <property type="protein sequence ID" value="ENSAPOP00000032094.1"/>
    <property type="gene ID" value="ENSAPOG00000019862.1"/>
</dbReference>
<dbReference type="PANTHER" id="PTHR21669:SF38">
    <property type="entry name" value="WASH COMPLEX SUBUNIT 2A-RELATED"/>
    <property type="match status" value="1"/>
</dbReference>
<dbReference type="GeneTree" id="ENSGT00940000153997"/>
<evidence type="ECO:0000313" key="3">
    <source>
        <dbReference type="Proteomes" id="UP000257200"/>
    </source>
</evidence>
<dbReference type="GO" id="GO:1901981">
    <property type="term" value="F:phosphatidylinositol phosphate binding"/>
    <property type="evidence" value="ECO:0007669"/>
    <property type="project" value="TreeGrafter"/>
</dbReference>
<dbReference type="InParanoid" id="A0A3Q1GR67"/>
<proteinExistence type="predicted"/>
<evidence type="ECO:0000256" key="1">
    <source>
        <dbReference type="SAM" id="MobiDB-lite"/>
    </source>
</evidence>
<dbReference type="GO" id="GO:0005829">
    <property type="term" value="C:cytosol"/>
    <property type="evidence" value="ECO:0007669"/>
    <property type="project" value="GOC"/>
</dbReference>
<dbReference type="GO" id="GO:1905394">
    <property type="term" value="F:retromer complex binding"/>
    <property type="evidence" value="ECO:0007669"/>
    <property type="project" value="TreeGrafter"/>
</dbReference>
<dbReference type="STRING" id="80966.ENSAPOP00000032094"/>
<evidence type="ECO:0000313" key="2">
    <source>
        <dbReference type="Ensembl" id="ENSAPOP00000032094.1"/>
    </source>
</evidence>
<feature type="compositionally biased region" description="Acidic residues" evidence="1">
    <location>
        <begin position="243"/>
        <end position="267"/>
    </location>
</feature>
<dbReference type="PANTHER" id="PTHR21669">
    <property type="entry name" value="CAPZ-INTERACTING PROTEIN AND RELATED PROTEINS"/>
    <property type="match status" value="1"/>
</dbReference>
<organism evidence="2 3">
    <name type="scientific">Acanthochromis polyacanthus</name>
    <name type="common">spiny chromis</name>
    <dbReference type="NCBI Taxonomy" id="80966"/>
    <lineage>
        <taxon>Eukaryota</taxon>
        <taxon>Metazoa</taxon>
        <taxon>Chordata</taxon>
        <taxon>Craniata</taxon>
        <taxon>Vertebrata</taxon>
        <taxon>Euteleostomi</taxon>
        <taxon>Actinopterygii</taxon>
        <taxon>Neopterygii</taxon>
        <taxon>Teleostei</taxon>
        <taxon>Neoteleostei</taxon>
        <taxon>Acanthomorphata</taxon>
        <taxon>Ovalentaria</taxon>
        <taxon>Pomacentridae</taxon>
        <taxon>Acanthochromis</taxon>
    </lineage>
</organism>